<dbReference type="GO" id="GO:0005576">
    <property type="term" value="C:extracellular region"/>
    <property type="evidence" value="ECO:0007669"/>
    <property type="project" value="InterPro"/>
</dbReference>
<organism evidence="4 5">
    <name type="scientific">Variovorax paradoxus</name>
    <dbReference type="NCBI Taxonomy" id="34073"/>
    <lineage>
        <taxon>Bacteria</taxon>
        <taxon>Pseudomonadati</taxon>
        <taxon>Pseudomonadota</taxon>
        <taxon>Betaproteobacteria</taxon>
        <taxon>Burkholderiales</taxon>
        <taxon>Comamonadaceae</taxon>
        <taxon>Variovorax</taxon>
    </lineage>
</organism>
<proteinExistence type="predicted"/>
<dbReference type="GO" id="GO:0016787">
    <property type="term" value="F:hydrolase activity"/>
    <property type="evidence" value="ECO:0007669"/>
    <property type="project" value="UniProtKB-KW"/>
</dbReference>
<dbReference type="InterPro" id="IPR029058">
    <property type="entry name" value="AB_hydrolase_fold"/>
</dbReference>
<dbReference type="OrthoDB" id="9767239at2"/>
<dbReference type="AlphaFoldDB" id="A0A0D0LBY8"/>
<evidence type="ECO:0000256" key="2">
    <source>
        <dbReference type="ARBA" id="ARBA00022801"/>
    </source>
</evidence>
<dbReference type="SUPFAM" id="SSF53474">
    <property type="entry name" value="alpha/beta-Hydrolases"/>
    <property type="match status" value="1"/>
</dbReference>
<feature type="compositionally biased region" description="Low complexity" evidence="3">
    <location>
        <begin position="35"/>
        <end position="56"/>
    </location>
</feature>
<name>A0A0D0LBY8_VARPD</name>
<dbReference type="PANTHER" id="PTHR43037">
    <property type="entry name" value="UNNAMED PRODUCT-RELATED"/>
    <property type="match status" value="1"/>
</dbReference>
<sequence>MNPLFAGLMNEAAHLTRSGRLSEATEAIQRALRGAAEPRPASPASTASTVAPDAPPAEADVIDVETRVVETAPETKAPSPRESNAADRWTRGSFAHQGRTVDYMLFVPADMPGQPAAARPLVVMLHGCTQGAADFAAGTRMNALAREAGAIVLYPEQAQRANGQKCWNWFKSQHQQRGRGEPALLAALTQHVTQQEHADRHRVYVAGLSAGGAMADVLGHCYPDVYAAVGVHSGLPHGAAHDMMSALNAMRTGAPAVRRDEAATARPTIVFHGDADTTVHANNGMAVLAGSPPGPATEGRSPSGRRFTRTLYPAFAGRGDSEHWRLHAAGHAWSGGSAEGSYTQPDGVDASREMLRFFLAHRLDDAAKE</sequence>
<evidence type="ECO:0000313" key="5">
    <source>
        <dbReference type="Proteomes" id="UP000032067"/>
    </source>
</evidence>
<dbReference type="InterPro" id="IPR010126">
    <property type="entry name" value="Esterase_phb"/>
</dbReference>
<dbReference type="PANTHER" id="PTHR43037:SF1">
    <property type="entry name" value="BLL1128 PROTEIN"/>
    <property type="match status" value="1"/>
</dbReference>
<evidence type="ECO:0000256" key="3">
    <source>
        <dbReference type="SAM" id="MobiDB-lite"/>
    </source>
</evidence>
<feature type="region of interest" description="Disordered" evidence="3">
    <location>
        <begin position="70"/>
        <end position="90"/>
    </location>
</feature>
<keyword evidence="1" id="KW-0732">Signal</keyword>
<protein>
    <recommendedName>
        <fullName evidence="6">Esterase</fullName>
    </recommendedName>
</protein>
<evidence type="ECO:0000313" key="4">
    <source>
        <dbReference type="EMBL" id="KIQ16309.1"/>
    </source>
</evidence>
<comment type="caution">
    <text evidence="4">The sequence shown here is derived from an EMBL/GenBank/DDBJ whole genome shotgun (WGS) entry which is preliminary data.</text>
</comment>
<gene>
    <name evidence="4" type="ORF">RT97_31095</name>
</gene>
<dbReference type="Proteomes" id="UP000032067">
    <property type="component" value="Unassembled WGS sequence"/>
</dbReference>
<dbReference type="RefSeq" id="WP_042582719.1">
    <property type="nucleotide sequence ID" value="NZ_JXQQ01000135.1"/>
</dbReference>
<accession>A0A0D0LBY8</accession>
<dbReference type="Gene3D" id="3.40.50.1820">
    <property type="entry name" value="alpha/beta hydrolase"/>
    <property type="match status" value="1"/>
</dbReference>
<dbReference type="Pfam" id="PF10503">
    <property type="entry name" value="Esterase_PHB"/>
    <property type="match status" value="1"/>
</dbReference>
<keyword evidence="2" id="KW-0378">Hydrolase</keyword>
<evidence type="ECO:0008006" key="6">
    <source>
        <dbReference type="Google" id="ProtNLM"/>
    </source>
</evidence>
<dbReference type="EMBL" id="JXQQ01000135">
    <property type="protein sequence ID" value="KIQ16309.1"/>
    <property type="molecule type" value="Genomic_DNA"/>
</dbReference>
<dbReference type="InterPro" id="IPR050955">
    <property type="entry name" value="Plant_Biomass_Hydrol_Est"/>
</dbReference>
<evidence type="ECO:0000256" key="1">
    <source>
        <dbReference type="ARBA" id="ARBA00022729"/>
    </source>
</evidence>
<dbReference type="NCBIfam" id="TIGR01840">
    <property type="entry name" value="esterase_phb"/>
    <property type="match status" value="1"/>
</dbReference>
<reference evidence="4 5" key="1">
    <citation type="submission" date="2014-12" db="EMBL/GenBank/DDBJ databases">
        <title>16Stimator: statistical estimation of ribosomal gene copy numbers from draft genome assemblies.</title>
        <authorList>
            <person name="Perisin M.A."/>
            <person name="Vetter M."/>
            <person name="Gilbert J.A."/>
            <person name="Bergelson J."/>
        </authorList>
    </citation>
    <scope>NUCLEOTIDE SEQUENCE [LARGE SCALE GENOMIC DNA]</scope>
    <source>
        <strain evidence="4 5">MEDvA23</strain>
    </source>
</reference>
<feature type="region of interest" description="Disordered" evidence="3">
    <location>
        <begin position="33"/>
        <end position="56"/>
    </location>
</feature>